<gene>
    <name evidence="1" type="ORF">CathTA2_0323</name>
</gene>
<sequence>MRLCWHRSQRGFWGEGELSQFQERVLSKIRLIDRKVESKKSRKKERKK</sequence>
<dbReference type="AlphaFoldDB" id="F5L3G2"/>
<dbReference type="Proteomes" id="UP000010716">
    <property type="component" value="Unassembled WGS sequence"/>
</dbReference>
<name>F5L3G2_CALTT</name>
<organism evidence="1 2">
    <name type="scientific">Caldalkalibacillus thermarum (strain TA2.A1)</name>
    <dbReference type="NCBI Taxonomy" id="986075"/>
    <lineage>
        <taxon>Bacteria</taxon>
        <taxon>Bacillati</taxon>
        <taxon>Bacillota</taxon>
        <taxon>Bacilli</taxon>
        <taxon>Bacillales</taxon>
        <taxon>Bacillaceae</taxon>
        <taxon>Caldalkalibacillus</taxon>
    </lineage>
</organism>
<dbReference type="EMBL" id="AFCE01000043">
    <property type="protein sequence ID" value="EGL84123.1"/>
    <property type="molecule type" value="Genomic_DNA"/>
</dbReference>
<proteinExistence type="predicted"/>
<evidence type="ECO:0000313" key="2">
    <source>
        <dbReference type="Proteomes" id="UP000010716"/>
    </source>
</evidence>
<comment type="caution">
    <text evidence="1">The sequence shown here is derived from an EMBL/GenBank/DDBJ whole genome shotgun (WGS) entry which is preliminary data.</text>
</comment>
<reference evidence="1 2" key="1">
    <citation type="journal article" date="2011" name="J. Bacteriol.">
        <title>Draft genome sequence of the thermoalkaliphilic Caldalkalibacillus thermarum strain TA2.A1.</title>
        <authorList>
            <person name="Kalamorz F."/>
            <person name="Keis S."/>
            <person name="McMillan D.G."/>
            <person name="Olsson K."/>
            <person name="Stanton J.A."/>
            <person name="Stockwell P."/>
            <person name="Black M.A."/>
            <person name="Klingeman D.M."/>
            <person name="Land M.L."/>
            <person name="Han C.S."/>
            <person name="Martin S.L."/>
            <person name="Becher S.A."/>
            <person name="Peddie C.J."/>
            <person name="Morgan H.W."/>
            <person name="Matthies D."/>
            <person name="Preiss L."/>
            <person name="Meier T."/>
            <person name="Brown S.D."/>
            <person name="Cook G.M."/>
        </authorList>
    </citation>
    <scope>NUCLEOTIDE SEQUENCE [LARGE SCALE GENOMIC DNA]</scope>
    <source>
        <strain evidence="1 2">TA2.A1</strain>
    </source>
</reference>
<accession>F5L3G2</accession>
<protein>
    <submittedName>
        <fullName evidence="1">Uncharacterized protein</fullName>
    </submittedName>
</protein>
<evidence type="ECO:0000313" key="1">
    <source>
        <dbReference type="EMBL" id="EGL84123.1"/>
    </source>
</evidence>